<gene>
    <name evidence="1" type="ORF">FC093_22560</name>
</gene>
<name>A0A4U3KQI2_9BACT</name>
<dbReference type="InterPro" id="IPR005247">
    <property type="entry name" value="YbhB_YbcL/LppC-like"/>
</dbReference>
<evidence type="ECO:0000313" key="2">
    <source>
        <dbReference type="Proteomes" id="UP000305848"/>
    </source>
</evidence>
<keyword evidence="2" id="KW-1185">Reference proteome</keyword>
<evidence type="ECO:0000313" key="1">
    <source>
        <dbReference type="EMBL" id="TKK64411.1"/>
    </source>
</evidence>
<dbReference type="OrthoDB" id="9797506at2"/>
<dbReference type="EMBL" id="SZQL01000034">
    <property type="protein sequence ID" value="TKK64411.1"/>
    <property type="molecule type" value="Genomic_DNA"/>
</dbReference>
<proteinExistence type="predicted"/>
<dbReference type="PANTHER" id="PTHR30289">
    <property type="entry name" value="UNCHARACTERIZED PROTEIN YBCL-RELATED"/>
    <property type="match status" value="1"/>
</dbReference>
<accession>A0A4U3KQI2</accession>
<sequence>MPALTEVKLSVSSPAFKHGEEIPQKYSCEGENINPPLNIEGLPEDTKSLSIIVEDPDAPNGTFIHWVCFNIDPIKHIAENHQPGMSGHNSAGKTGYRGPCPPSGSHRYFFKVYALNTKPDVQEGIQAEPLKEAMQRHTIGFGELMGRYEKKGNNAGNR</sequence>
<comment type="caution">
    <text evidence="1">The sequence shown here is derived from an EMBL/GenBank/DDBJ whole genome shotgun (WGS) entry which is preliminary data.</text>
</comment>
<dbReference type="Proteomes" id="UP000305848">
    <property type="component" value="Unassembled WGS sequence"/>
</dbReference>
<dbReference type="RefSeq" id="WP_137264085.1">
    <property type="nucleotide sequence ID" value="NZ_SZQL01000034.1"/>
</dbReference>
<organism evidence="1 2">
    <name type="scientific">Ilyomonas limi</name>
    <dbReference type="NCBI Taxonomy" id="2575867"/>
    <lineage>
        <taxon>Bacteria</taxon>
        <taxon>Pseudomonadati</taxon>
        <taxon>Bacteroidota</taxon>
        <taxon>Chitinophagia</taxon>
        <taxon>Chitinophagales</taxon>
        <taxon>Chitinophagaceae</taxon>
        <taxon>Ilyomonas</taxon>
    </lineage>
</organism>
<dbReference type="CDD" id="cd00865">
    <property type="entry name" value="PEBP_bact_arch"/>
    <property type="match status" value="1"/>
</dbReference>
<dbReference type="Pfam" id="PF01161">
    <property type="entry name" value="PBP"/>
    <property type="match status" value="1"/>
</dbReference>
<protein>
    <submittedName>
        <fullName evidence="1">YbhB/YbcL family Raf kinase inhibitor-like protein</fullName>
    </submittedName>
</protein>
<dbReference type="Gene3D" id="3.90.280.10">
    <property type="entry name" value="PEBP-like"/>
    <property type="match status" value="1"/>
</dbReference>
<dbReference type="AlphaFoldDB" id="A0A4U3KQI2"/>
<dbReference type="PANTHER" id="PTHR30289:SF1">
    <property type="entry name" value="PEBP (PHOSPHATIDYLETHANOLAMINE-BINDING PROTEIN) FAMILY PROTEIN"/>
    <property type="match status" value="1"/>
</dbReference>
<dbReference type="InterPro" id="IPR008914">
    <property type="entry name" value="PEBP"/>
</dbReference>
<dbReference type="InterPro" id="IPR036610">
    <property type="entry name" value="PEBP-like_sf"/>
</dbReference>
<reference evidence="1 2" key="1">
    <citation type="submission" date="2019-05" db="EMBL/GenBank/DDBJ databases">
        <title>Panacibacter sp. strain 17mud1-8 Genome sequencing and assembly.</title>
        <authorList>
            <person name="Chhetri G."/>
        </authorList>
    </citation>
    <scope>NUCLEOTIDE SEQUENCE [LARGE SCALE GENOMIC DNA]</scope>
    <source>
        <strain evidence="1 2">17mud1-8</strain>
    </source>
</reference>
<dbReference type="NCBIfam" id="TIGR00481">
    <property type="entry name" value="YbhB/YbcL family Raf kinase inhibitor-like protein"/>
    <property type="match status" value="1"/>
</dbReference>
<dbReference type="SUPFAM" id="SSF49777">
    <property type="entry name" value="PEBP-like"/>
    <property type="match status" value="1"/>
</dbReference>